<dbReference type="Gene3D" id="3.80.10.10">
    <property type="entry name" value="Ribonuclease Inhibitor"/>
    <property type="match status" value="1"/>
</dbReference>
<gene>
    <name evidence="1" type="ORF">TWF506_004614</name>
</gene>
<dbReference type="InterPro" id="IPR036047">
    <property type="entry name" value="F-box-like_dom_sf"/>
</dbReference>
<reference evidence="1 2" key="1">
    <citation type="submission" date="2019-10" db="EMBL/GenBank/DDBJ databases">
        <authorList>
            <person name="Palmer J.M."/>
        </authorList>
    </citation>
    <scope>NUCLEOTIDE SEQUENCE [LARGE SCALE GENOMIC DNA]</scope>
    <source>
        <strain evidence="1 2">TWF506</strain>
    </source>
</reference>
<keyword evidence="2" id="KW-1185">Reference proteome</keyword>
<dbReference type="SUPFAM" id="SSF81383">
    <property type="entry name" value="F-box domain"/>
    <property type="match status" value="1"/>
</dbReference>
<dbReference type="Proteomes" id="UP001307849">
    <property type="component" value="Unassembled WGS sequence"/>
</dbReference>
<dbReference type="AlphaFoldDB" id="A0AAN8N2E6"/>
<comment type="caution">
    <text evidence="1">The sequence shown here is derived from an EMBL/GenBank/DDBJ whole genome shotgun (WGS) entry which is preliminary data.</text>
</comment>
<evidence type="ECO:0000313" key="1">
    <source>
        <dbReference type="EMBL" id="KAK6497139.1"/>
    </source>
</evidence>
<organism evidence="1 2">
    <name type="scientific">Arthrobotrys conoides</name>
    <dbReference type="NCBI Taxonomy" id="74498"/>
    <lineage>
        <taxon>Eukaryota</taxon>
        <taxon>Fungi</taxon>
        <taxon>Dikarya</taxon>
        <taxon>Ascomycota</taxon>
        <taxon>Pezizomycotina</taxon>
        <taxon>Orbiliomycetes</taxon>
        <taxon>Orbiliales</taxon>
        <taxon>Orbiliaceae</taxon>
        <taxon>Arthrobotrys</taxon>
    </lineage>
</organism>
<protein>
    <recommendedName>
        <fullName evidence="3">F-box domain-containing protein</fullName>
    </recommendedName>
</protein>
<dbReference type="EMBL" id="JAVHJM010000015">
    <property type="protein sequence ID" value="KAK6497139.1"/>
    <property type="molecule type" value="Genomic_DNA"/>
</dbReference>
<dbReference type="InterPro" id="IPR032675">
    <property type="entry name" value="LRR_dom_sf"/>
</dbReference>
<proteinExistence type="predicted"/>
<name>A0AAN8N2E6_9PEZI</name>
<evidence type="ECO:0000313" key="2">
    <source>
        <dbReference type="Proteomes" id="UP001307849"/>
    </source>
</evidence>
<sequence length="488" mass="55776">MHVASLPTLPQELINQISTSLPDQDDLLSLRLTNKSLNHKFHDPHLTSIYQCRRIFFVPRSLHNLLKIATDPSGIGNRVQYLKFADSNPYFKIPSFPPASETDSNDVISRRSAKERLVTAGKEFRKEAKVMIALEQDIKILVGVFRNLKNLKGVEIEKFSELPRRWEMNLLYPSLGVKPGCRVPEFMGLIKKNDIRAVGYNTSRRVITAALTAGIKGLERLSNTYSTVSDAFSHNWFDESVPLYSLFPIAFPNLRALEISVCCKGVYSSQPAQSSERNVCEWLEGLGATLEELRFEYLLPAVNLRRMTILPDSRGLPRLKVLRLRSIRIEVGNLLRLLESCKDSLQELKLLSCRTFEVKEGGFRLLKFLRGEVKRLRIFEVGFKDDLVLREGYYPVKVFVNGDWKLDTTKIVVRTKVRQTVFRGFDELEVVVYDRFGVEKSVRKEVDDGETADGFWRGLLDGKWDEWDAVDVEVHNYRVDGLDAAAEA</sequence>
<accession>A0AAN8N2E6</accession>
<evidence type="ECO:0008006" key="3">
    <source>
        <dbReference type="Google" id="ProtNLM"/>
    </source>
</evidence>